<dbReference type="InterPro" id="IPR050386">
    <property type="entry name" value="Glycosyl_hydrolase_5"/>
</dbReference>
<dbReference type="EMBL" id="SLWY01000014">
    <property type="protein sequence ID" value="TCO80517.1"/>
    <property type="molecule type" value="Genomic_DNA"/>
</dbReference>
<evidence type="ECO:0000256" key="5">
    <source>
        <dbReference type="ARBA" id="ARBA00023295"/>
    </source>
</evidence>
<evidence type="ECO:0000259" key="8">
    <source>
        <dbReference type="Pfam" id="PF00150"/>
    </source>
</evidence>
<organism evidence="9 10">
    <name type="scientific">Plasticicumulans lactativorans</name>
    <dbReference type="NCBI Taxonomy" id="1133106"/>
    <lineage>
        <taxon>Bacteria</taxon>
        <taxon>Pseudomonadati</taxon>
        <taxon>Pseudomonadota</taxon>
        <taxon>Gammaproteobacteria</taxon>
        <taxon>Candidatus Competibacteraceae</taxon>
        <taxon>Plasticicumulans</taxon>
    </lineage>
</organism>
<evidence type="ECO:0000256" key="4">
    <source>
        <dbReference type="ARBA" id="ARBA00023277"/>
    </source>
</evidence>
<dbReference type="GO" id="GO:0008422">
    <property type="term" value="F:beta-glucosidase activity"/>
    <property type="evidence" value="ECO:0007669"/>
    <property type="project" value="TreeGrafter"/>
</dbReference>
<dbReference type="Gene3D" id="3.20.20.80">
    <property type="entry name" value="Glycosidases"/>
    <property type="match status" value="1"/>
</dbReference>
<evidence type="ECO:0000256" key="1">
    <source>
        <dbReference type="ARBA" id="ARBA00005641"/>
    </source>
</evidence>
<dbReference type="Proteomes" id="UP000295765">
    <property type="component" value="Unassembled WGS sequence"/>
</dbReference>
<keyword evidence="2 7" id="KW-0378">Hydrolase</keyword>
<dbReference type="InterPro" id="IPR001547">
    <property type="entry name" value="Glyco_hydro_5"/>
</dbReference>
<gene>
    <name evidence="9" type="ORF">EV699_114164</name>
</gene>
<proteinExistence type="inferred from homology"/>
<accession>A0A4R2L5H0</accession>
<dbReference type="GO" id="GO:0009986">
    <property type="term" value="C:cell surface"/>
    <property type="evidence" value="ECO:0007669"/>
    <property type="project" value="TreeGrafter"/>
</dbReference>
<dbReference type="SUPFAM" id="SSF51445">
    <property type="entry name" value="(Trans)glycosidases"/>
    <property type="match status" value="1"/>
</dbReference>
<keyword evidence="3" id="KW-0136">Cellulose degradation</keyword>
<dbReference type="GO" id="GO:0030245">
    <property type="term" value="P:cellulose catabolic process"/>
    <property type="evidence" value="ECO:0007669"/>
    <property type="project" value="UniProtKB-KW"/>
</dbReference>
<keyword evidence="6" id="KW-0624">Polysaccharide degradation</keyword>
<name>A0A4R2L5H0_9GAMM</name>
<dbReference type="InterPro" id="IPR017853">
    <property type="entry name" value="GH"/>
</dbReference>
<dbReference type="PANTHER" id="PTHR31297">
    <property type="entry name" value="GLUCAN ENDO-1,6-BETA-GLUCOSIDASE B"/>
    <property type="match status" value="1"/>
</dbReference>
<evidence type="ECO:0000313" key="9">
    <source>
        <dbReference type="EMBL" id="TCO80517.1"/>
    </source>
</evidence>
<evidence type="ECO:0000256" key="3">
    <source>
        <dbReference type="ARBA" id="ARBA00023001"/>
    </source>
</evidence>
<feature type="domain" description="Glycoside hydrolase family 5" evidence="8">
    <location>
        <begin position="57"/>
        <end position="339"/>
    </location>
</feature>
<protein>
    <submittedName>
        <fullName evidence="9">Aryl-phospho-beta-D-glucosidase BglC (GH1 family)</fullName>
    </submittedName>
</protein>
<evidence type="ECO:0000256" key="2">
    <source>
        <dbReference type="ARBA" id="ARBA00022801"/>
    </source>
</evidence>
<dbReference type="GO" id="GO:0005576">
    <property type="term" value="C:extracellular region"/>
    <property type="evidence" value="ECO:0007669"/>
    <property type="project" value="TreeGrafter"/>
</dbReference>
<evidence type="ECO:0000256" key="6">
    <source>
        <dbReference type="ARBA" id="ARBA00023326"/>
    </source>
</evidence>
<evidence type="ECO:0000313" key="10">
    <source>
        <dbReference type="Proteomes" id="UP000295765"/>
    </source>
</evidence>
<dbReference type="OrthoDB" id="9800955at2"/>
<comment type="caution">
    <text evidence="9">The sequence shown here is derived from an EMBL/GenBank/DDBJ whole genome shotgun (WGS) entry which is preliminary data.</text>
</comment>
<keyword evidence="10" id="KW-1185">Reference proteome</keyword>
<dbReference type="AlphaFoldDB" id="A0A4R2L5H0"/>
<dbReference type="RefSeq" id="WP_132543704.1">
    <property type="nucleotide sequence ID" value="NZ_SLWY01000014.1"/>
</dbReference>
<keyword evidence="5 7" id="KW-0326">Glycosidase</keyword>
<dbReference type="PANTHER" id="PTHR31297:SF41">
    <property type="entry name" value="ENDOGLUCANASE, PUTATIVE (AFU_ORTHOLOGUE AFUA_5G01830)-RELATED"/>
    <property type="match status" value="1"/>
</dbReference>
<sequence length="377" mass="43048">MTSAQVETAPFDAITMHNGFFYALGRHCCLVVLLAVMTAGPVSAATWGPYRGMTTQLDITEQDVADFANLGGNLLRIGFSKQPLMKKQPPYDFDEEAFKKLDQLLIWCEKRGIKVVIDPHTMPGTAVNTTTFATDELWRDFQYHDLLDRLWGRIADRYKNRNHVIVGYDILNEPATDTLPFKAGPSDYNALIRRLITTIRQHDKNTTIIIEPPVINTGIKKRVSRFEGLLYLDPPSDSNVVYSPHMYQPGQFTHQGVEAGLRLGPQYPGRVGMTTWDKDELRRAMQPALEFQRRYNVPIFISEFSATRMSGASGDRYVSDLIDLFEEFGWSWTYHSWRQAPAWDAEIAETGNNDRKRSTNTPKLQILRDAFHRNINP</sequence>
<evidence type="ECO:0000256" key="7">
    <source>
        <dbReference type="RuleBase" id="RU361153"/>
    </source>
</evidence>
<comment type="similarity">
    <text evidence="1 7">Belongs to the glycosyl hydrolase 5 (cellulase A) family.</text>
</comment>
<dbReference type="Pfam" id="PF00150">
    <property type="entry name" value="Cellulase"/>
    <property type="match status" value="1"/>
</dbReference>
<reference evidence="9 10" key="1">
    <citation type="submission" date="2019-03" db="EMBL/GenBank/DDBJ databases">
        <title>Genomic Encyclopedia of Type Strains, Phase IV (KMG-IV): sequencing the most valuable type-strain genomes for metagenomic binning, comparative biology and taxonomic classification.</title>
        <authorList>
            <person name="Goeker M."/>
        </authorList>
    </citation>
    <scope>NUCLEOTIDE SEQUENCE [LARGE SCALE GENOMIC DNA]</scope>
    <source>
        <strain evidence="9 10">DSM 25287</strain>
    </source>
</reference>
<keyword evidence="4" id="KW-0119">Carbohydrate metabolism</keyword>